<evidence type="ECO:0000313" key="3">
    <source>
        <dbReference type="EMBL" id="CAC5407295.1"/>
    </source>
</evidence>
<dbReference type="AlphaFoldDB" id="A0A6J8DH05"/>
<sequence>MTQVVLEWVFAQGDEEHDQMDYAVHQLLNPKSQVRDQVIEKCRSHRLRTRRLEKDQGLTLDDVRTIAKTLEMAESILSKWRVQMGMVTTHQVVTEVSVELIKENQHNLDRTNQGHFGKDPSFPAQGKICNKCGKSGHFGTMCKTKQEGQQNQRRFDKYGHKSAKAIVNYVASDDNDEYPFIVKN</sequence>
<dbReference type="SUPFAM" id="SSF57756">
    <property type="entry name" value="Retrovirus zinc finger-like domains"/>
    <property type="match status" value="1"/>
</dbReference>
<keyword evidence="1" id="KW-0862">Zinc</keyword>
<proteinExistence type="predicted"/>
<dbReference type="InterPro" id="IPR036875">
    <property type="entry name" value="Znf_CCHC_sf"/>
</dbReference>
<accession>A0A6J8DH05</accession>
<gene>
    <name evidence="3" type="ORF">MCOR_40788</name>
</gene>
<keyword evidence="1" id="KW-0863">Zinc-finger</keyword>
<keyword evidence="4" id="KW-1185">Reference proteome</keyword>
<organism evidence="3 4">
    <name type="scientific">Mytilus coruscus</name>
    <name type="common">Sea mussel</name>
    <dbReference type="NCBI Taxonomy" id="42192"/>
    <lineage>
        <taxon>Eukaryota</taxon>
        <taxon>Metazoa</taxon>
        <taxon>Spiralia</taxon>
        <taxon>Lophotrochozoa</taxon>
        <taxon>Mollusca</taxon>
        <taxon>Bivalvia</taxon>
        <taxon>Autobranchia</taxon>
        <taxon>Pteriomorphia</taxon>
        <taxon>Mytilida</taxon>
        <taxon>Mytiloidea</taxon>
        <taxon>Mytilidae</taxon>
        <taxon>Mytilinae</taxon>
        <taxon>Mytilus</taxon>
    </lineage>
</organism>
<name>A0A6J8DH05_MYTCO</name>
<dbReference type="OrthoDB" id="6075939at2759"/>
<evidence type="ECO:0000256" key="1">
    <source>
        <dbReference type="PROSITE-ProRule" id="PRU00047"/>
    </source>
</evidence>
<evidence type="ECO:0000259" key="2">
    <source>
        <dbReference type="PROSITE" id="PS50158"/>
    </source>
</evidence>
<dbReference type="InterPro" id="IPR001878">
    <property type="entry name" value="Znf_CCHC"/>
</dbReference>
<dbReference type="EMBL" id="CACVKT020007397">
    <property type="protein sequence ID" value="CAC5407295.1"/>
    <property type="molecule type" value="Genomic_DNA"/>
</dbReference>
<dbReference type="GO" id="GO:0008270">
    <property type="term" value="F:zinc ion binding"/>
    <property type="evidence" value="ECO:0007669"/>
    <property type="project" value="UniProtKB-KW"/>
</dbReference>
<reference evidence="3 4" key="1">
    <citation type="submission" date="2020-06" db="EMBL/GenBank/DDBJ databases">
        <authorList>
            <person name="Li R."/>
            <person name="Bekaert M."/>
        </authorList>
    </citation>
    <scope>NUCLEOTIDE SEQUENCE [LARGE SCALE GENOMIC DNA]</scope>
    <source>
        <strain evidence="4">wild</strain>
    </source>
</reference>
<keyword evidence="1" id="KW-0479">Metal-binding</keyword>
<feature type="domain" description="CCHC-type" evidence="2">
    <location>
        <begin position="129"/>
        <end position="143"/>
    </location>
</feature>
<protein>
    <recommendedName>
        <fullName evidence="2">CCHC-type domain-containing protein</fullName>
    </recommendedName>
</protein>
<dbReference type="PROSITE" id="PS50158">
    <property type="entry name" value="ZF_CCHC"/>
    <property type="match status" value="1"/>
</dbReference>
<dbReference type="GO" id="GO:0003676">
    <property type="term" value="F:nucleic acid binding"/>
    <property type="evidence" value="ECO:0007669"/>
    <property type="project" value="InterPro"/>
</dbReference>
<evidence type="ECO:0000313" key="4">
    <source>
        <dbReference type="Proteomes" id="UP000507470"/>
    </source>
</evidence>
<dbReference type="Proteomes" id="UP000507470">
    <property type="component" value="Unassembled WGS sequence"/>
</dbReference>
<dbReference type="Gene3D" id="4.10.60.10">
    <property type="entry name" value="Zinc finger, CCHC-type"/>
    <property type="match status" value="1"/>
</dbReference>